<reference evidence="3" key="1">
    <citation type="journal article" date="2021" name="Sci. Adv.">
        <title>The American lobster genome reveals insights on longevity, neural, and immune adaptations.</title>
        <authorList>
            <person name="Polinski J.M."/>
            <person name="Zimin A.V."/>
            <person name="Clark K.F."/>
            <person name="Kohn A.B."/>
            <person name="Sadowski N."/>
            <person name="Timp W."/>
            <person name="Ptitsyn A."/>
            <person name="Khanna P."/>
            <person name="Romanova D.Y."/>
            <person name="Williams P."/>
            <person name="Greenwood S.J."/>
            <person name="Moroz L.L."/>
            <person name="Walt D.R."/>
            <person name="Bodnar A.G."/>
        </authorList>
    </citation>
    <scope>NUCLEOTIDE SEQUENCE</scope>
    <source>
        <strain evidence="3">GMGI-L3</strain>
    </source>
</reference>
<dbReference type="EMBL" id="JAHLQT010040257">
    <property type="protein sequence ID" value="KAG7156009.1"/>
    <property type="molecule type" value="Genomic_DNA"/>
</dbReference>
<name>A0A8J5JMV8_HOMAM</name>
<dbReference type="AlphaFoldDB" id="A0A8J5JMV8"/>
<protein>
    <submittedName>
        <fullName evidence="3">Putative Lytic polysaccharide mono-oxygenase, cellulose-degrading-containing protein 6</fullName>
    </submittedName>
</protein>
<dbReference type="Proteomes" id="UP000747542">
    <property type="component" value="Unassembled WGS sequence"/>
</dbReference>
<evidence type="ECO:0000313" key="4">
    <source>
        <dbReference type="Proteomes" id="UP000747542"/>
    </source>
</evidence>
<dbReference type="PANTHER" id="PTHR21113">
    <property type="entry name" value="AGAP001705-PA"/>
    <property type="match status" value="1"/>
</dbReference>
<dbReference type="Pfam" id="PF03067">
    <property type="entry name" value="LPMO_10"/>
    <property type="match status" value="1"/>
</dbReference>
<evidence type="ECO:0000259" key="2">
    <source>
        <dbReference type="Pfam" id="PF03067"/>
    </source>
</evidence>
<evidence type="ECO:0000313" key="3">
    <source>
        <dbReference type="EMBL" id="KAG7156009.1"/>
    </source>
</evidence>
<dbReference type="InterPro" id="IPR004302">
    <property type="entry name" value="Cellulose/chitin-bd_N"/>
</dbReference>
<accession>A0A8J5JMV8</accession>
<keyword evidence="1" id="KW-0732">Signal</keyword>
<dbReference type="PANTHER" id="PTHR21113:SF4">
    <property type="entry name" value="CHITIN-BINDING TYPE-4 DOMAIN-CONTAINING PROTEIN"/>
    <property type="match status" value="1"/>
</dbReference>
<feature type="signal peptide" evidence="1">
    <location>
        <begin position="1"/>
        <end position="23"/>
    </location>
</feature>
<sequence length="274" mass="30064">MGVGSCVWMFGVVVLLAANGGDGHGRLMEPVGRSSAWRKGFNTPINWEDDELNCGGFGSQWDQNDGKCGVCGDNWADPQPRDNEAGGKYGKGIIVANYNMNQKLPIEVELTTSHWGHFEFHLCVNNDPTHIVEQECLDKHILELADGSGTNYPINYIFDPVNLTIPVILPKGVSCTQCVLQWHYRCDMPEVKGVKEIPLVEEVEEIPLVGEIPLMEGVGLEDEDAVVLGLKTVTAGETVATAQRAWDVDPRSGLEDVLTYPFPRGNPSNFPTRA</sequence>
<organism evidence="3 4">
    <name type="scientific">Homarus americanus</name>
    <name type="common">American lobster</name>
    <dbReference type="NCBI Taxonomy" id="6706"/>
    <lineage>
        <taxon>Eukaryota</taxon>
        <taxon>Metazoa</taxon>
        <taxon>Ecdysozoa</taxon>
        <taxon>Arthropoda</taxon>
        <taxon>Crustacea</taxon>
        <taxon>Multicrustacea</taxon>
        <taxon>Malacostraca</taxon>
        <taxon>Eumalacostraca</taxon>
        <taxon>Eucarida</taxon>
        <taxon>Decapoda</taxon>
        <taxon>Pleocyemata</taxon>
        <taxon>Astacidea</taxon>
        <taxon>Nephropoidea</taxon>
        <taxon>Nephropidae</taxon>
        <taxon>Homarus</taxon>
    </lineage>
</organism>
<evidence type="ECO:0000256" key="1">
    <source>
        <dbReference type="SAM" id="SignalP"/>
    </source>
</evidence>
<gene>
    <name evidence="3" type="ORF">Hamer_G012164</name>
</gene>
<keyword evidence="4" id="KW-1185">Reference proteome</keyword>
<comment type="caution">
    <text evidence="3">The sequence shown here is derived from an EMBL/GenBank/DDBJ whole genome shotgun (WGS) entry which is preliminary data.</text>
</comment>
<proteinExistence type="predicted"/>
<feature type="chain" id="PRO_5035238111" evidence="1">
    <location>
        <begin position="24"/>
        <end position="274"/>
    </location>
</feature>
<feature type="domain" description="Chitin-binding type-4" evidence="2">
    <location>
        <begin position="24"/>
        <end position="190"/>
    </location>
</feature>